<organism evidence="1 2">
    <name type="scientific">Glaciecola punicea ACAM 611</name>
    <dbReference type="NCBI Taxonomy" id="1121923"/>
    <lineage>
        <taxon>Bacteria</taxon>
        <taxon>Pseudomonadati</taxon>
        <taxon>Pseudomonadota</taxon>
        <taxon>Gammaproteobacteria</taxon>
        <taxon>Alteromonadales</taxon>
        <taxon>Alteromonadaceae</taxon>
        <taxon>Glaciecola</taxon>
    </lineage>
</organism>
<dbReference type="RefSeq" id="WP_006005506.1">
    <property type="nucleotide sequence ID" value="NZ_BAET01000019.1"/>
</dbReference>
<evidence type="ECO:0000313" key="1">
    <source>
        <dbReference type="EMBL" id="GAB55911.1"/>
    </source>
</evidence>
<dbReference type="EMBL" id="BAET01000019">
    <property type="protein sequence ID" value="GAB55911.1"/>
    <property type="molecule type" value="Genomic_DNA"/>
</dbReference>
<dbReference type="Proteomes" id="UP000053586">
    <property type="component" value="Unassembled WGS sequence"/>
</dbReference>
<comment type="caution">
    <text evidence="1">The sequence shown here is derived from an EMBL/GenBank/DDBJ whole genome shotgun (WGS) entry which is preliminary data.</text>
</comment>
<sequence length="40" mass="4478">MNKAVYTQNGTGEFYSLTASAVKIFKDESILWVNELNPTP</sequence>
<evidence type="ECO:0000313" key="2">
    <source>
        <dbReference type="Proteomes" id="UP000053586"/>
    </source>
</evidence>
<name>H5TC84_9ALTE</name>
<gene>
    <name evidence="1" type="ORF">GPUN_1795</name>
</gene>
<proteinExistence type="predicted"/>
<reference evidence="1 2" key="2">
    <citation type="journal article" date="2017" name="Antonie Van Leeuwenhoek">
        <title>Rhizobium rhizosphaerae sp. nov., a novel species isolated from rice rhizosphere.</title>
        <authorList>
            <person name="Zhao J.J."/>
            <person name="Zhang J."/>
            <person name="Zhang R.J."/>
            <person name="Zhang C.W."/>
            <person name="Yin H.Q."/>
            <person name="Zhang X.X."/>
        </authorList>
    </citation>
    <scope>NUCLEOTIDE SEQUENCE [LARGE SCALE GENOMIC DNA]</scope>
    <source>
        <strain evidence="1 2">ACAM 611</strain>
    </source>
</reference>
<accession>H5TC84</accession>
<keyword evidence="2" id="KW-1185">Reference proteome</keyword>
<reference evidence="1 2" key="1">
    <citation type="journal article" date="2012" name="J. Bacteriol.">
        <title>Genome sequence of proteorhodopsin-containing sea ice bacterium Glaciecola punicea ACAM 611T.</title>
        <authorList>
            <person name="Qin Q.-L."/>
            <person name="Xie B.-B."/>
            <person name="Shu Y.-L."/>
            <person name="Rong J.-C."/>
            <person name="Zhao D.-L."/>
            <person name="Zhang X.-Y."/>
            <person name="Chen X.-L."/>
            <person name="Zhou B.-C."/>
            <person name="Zhanga Y.-Z."/>
        </authorList>
    </citation>
    <scope>NUCLEOTIDE SEQUENCE [LARGE SCALE GENOMIC DNA]</scope>
    <source>
        <strain evidence="1 2">ACAM 611</strain>
    </source>
</reference>
<dbReference type="AlphaFoldDB" id="H5TC84"/>
<protein>
    <submittedName>
        <fullName evidence="1">Uncharacterized protein</fullName>
    </submittedName>
</protein>